<dbReference type="Gene3D" id="3.40.50.12780">
    <property type="entry name" value="N-terminal domain of ligase-like"/>
    <property type="match status" value="1"/>
</dbReference>
<evidence type="ECO:0000256" key="1">
    <source>
        <dbReference type="ARBA" id="ARBA00006432"/>
    </source>
</evidence>
<dbReference type="EMBL" id="LNIX01000003">
    <property type="protein sequence ID" value="OXA58244.1"/>
    <property type="molecule type" value="Genomic_DNA"/>
</dbReference>
<dbReference type="SUPFAM" id="SSF53756">
    <property type="entry name" value="UDP-Glycosyltransferase/glycogen phosphorylase"/>
    <property type="match status" value="1"/>
</dbReference>
<dbReference type="Gene3D" id="3.40.50.2000">
    <property type="entry name" value="Glycogen Phosphorylase B"/>
    <property type="match status" value="1"/>
</dbReference>
<evidence type="ECO:0000256" key="4">
    <source>
        <dbReference type="ARBA" id="ARBA00022676"/>
    </source>
</evidence>
<dbReference type="GO" id="GO:0005811">
    <property type="term" value="C:lipid droplet"/>
    <property type="evidence" value="ECO:0007669"/>
    <property type="project" value="TreeGrafter"/>
</dbReference>
<dbReference type="STRING" id="158441.A0A226EMJ8"/>
<dbReference type="Pfam" id="PF00201">
    <property type="entry name" value="UDPGT"/>
    <property type="match status" value="1"/>
</dbReference>
<organism evidence="12 13">
    <name type="scientific">Folsomia candida</name>
    <name type="common">Springtail</name>
    <dbReference type="NCBI Taxonomy" id="158441"/>
    <lineage>
        <taxon>Eukaryota</taxon>
        <taxon>Metazoa</taxon>
        <taxon>Ecdysozoa</taxon>
        <taxon>Arthropoda</taxon>
        <taxon>Hexapoda</taxon>
        <taxon>Collembola</taxon>
        <taxon>Entomobryomorpha</taxon>
        <taxon>Isotomoidea</taxon>
        <taxon>Isotomidae</taxon>
        <taxon>Proisotominae</taxon>
        <taxon>Folsomia</taxon>
    </lineage>
</organism>
<dbReference type="GO" id="GO:0005783">
    <property type="term" value="C:endoplasmic reticulum"/>
    <property type="evidence" value="ECO:0007669"/>
    <property type="project" value="TreeGrafter"/>
</dbReference>
<dbReference type="SUPFAM" id="SSF56801">
    <property type="entry name" value="Acetyl-CoA synthetase-like"/>
    <property type="match status" value="1"/>
</dbReference>
<dbReference type="EC" id="6.2.1.3" evidence="9"/>
<comment type="caution">
    <text evidence="12">The sequence shown here is derived from an EMBL/GenBank/DDBJ whole genome shotgun (WGS) entry which is preliminary data.</text>
</comment>
<evidence type="ECO:0000256" key="3">
    <source>
        <dbReference type="ARBA" id="ARBA00022598"/>
    </source>
</evidence>
<keyword evidence="7" id="KW-0443">Lipid metabolism</keyword>
<evidence type="ECO:0000256" key="9">
    <source>
        <dbReference type="ARBA" id="ARBA00026121"/>
    </source>
</evidence>
<reference evidence="12 13" key="1">
    <citation type="submission" date="2015-12" db="EMBL/GenBank/DDBJ databases">
        <title>The genome of Folsomia candida.</title>
        <authorList>
            <person name="Faddeeva A."/>
            <person name="Derks M.F."/>
            <person name="Anvar Y."/>
            <person name="Smit S."/>
            <person name="Van Straalen N."/>
            <person name="Roelofs D."/>
        </authorList>
    </citation>
    <scope>NUCLEOTIDE SEQUENCE [LARGE SCALE GENOMIC DNA]</scope>
    <source>
        <strain evidence="12 13">VU population</strain>
        <tissue evidence="12">Whole body</tissue>
    </source>
</reference>
<dbReference type="InterPro" id="IPR042099">
    <property type="entry name" value="ANL_N_sf"/>
</dbReference>
<dbReference type="AlphaFoldDB" id="A0A226EMJ8"/>
<dbReference type="Pfam" id="PF00501">
    <property type="entry name" value="AMP-binding"/>
    <property type="match status" value="1"/>
</dbReference>
<evidence type="ECO:0000256" key="2">
    <source>
        <dbReference type="ARBA" id="ARBA00009995"/>
    </source>
</evidence>
<evidence type="ECO:0000259" key="11">
    <source>
        <dbReference type="Pfam" id="PF00501"/>
    </source>
</evidence>
<evidence type="ECO:0000313" key="13">
    <source>
        <dbReference type="Proteomes" id="UP000198287"/>
    </source>
</evidence>
<accession>A0A226EMJ8</accession>
<keyword evidence="3 12" id="KW-0436">Ligase</keyword>
<dbReference type="CDD" id="cd03784">
    <property type="entry name" value="GT1_Gtf-like"/>
    <property type="match status" value="1"/>
</dbReference>
<dbReference type="FunFam" id="3.40.50.2000:FF:000021">
    <property type="entry name" value="UDP-glucuronosyltransferase"/>
    <property type="match status" value="1"/>
</dbReference>
<evidence type="ECO:0000256" key="10">
    <source>
        <dbReference type="ARBA" id="ARBA00036813"/>
    </source>
</evidence>
<evidence type="ECO:0000256" key="6">
    <source>
        <dbReference type="ARBA" id="ARBA00022741"/>
    </source>
</evidence>
<dbReference type="PROSITE" id="PS00455">
    <property type="entry name" value="AMP_BINDING"/>
    <property type="match status" value="1"/>
</dbReference>
<protein>
    <recommendedName>
        <fullName evidence="9">long-chain-fatty-acid--CoA ligase</fullName>
        <ecNumber evidence="9">6.2.1.3</ecNumber>
    </recommendedName>
</protein>
<keyword evidence="4" id="KW-0328">Glycosyltransferase</keyword>
<gene>
    <name evidence="12" type="ORF">Fcan01_06628</name>
</gene>
<dbReference type="InterPro" id="IPR002213">
    <property type="entry name" value="UDP_glucos_trans"/>
</dbReference>
<dbReference type="PANTHER" id="PTHR43272">
    <property type="entry name" value="LONG-CHAIN-FATTY-ACID--COA LIGASE"/>
    <property type="match status" value="1"/>
</dbReference>
<dbReference type="GO" id="GO:0005886">
    <property type="term" value="C:plasma membrane"/>
    <property type="evidence" value="ECO:0007669"/>
    <property type="project" value="TreeGrafter"/>
</dbReference>
<dbReference type="GO" id="GO:0030182">
    <property type="term" value="P:neuron differentiation"/>
    <property type="evidence" value="ECO:0007669"/>
    <property type="project" value="TreeGrafter"/>
</dbReference>
<proteinExistence type="inferred from homology"/>
<comment type="similarity">
    <text evidence="2">Belongs to the UDP-glycosyltransferase family.</text>
</comment>
<comment type="similarity">
    <text evidence="1">Belongs to the ATP-dependent AMP-binding enzyme family.</text>
</comment>
<keyword evidence="8" id="KW-0067">ATP-binding</keyword>
<evidence type="ECO:0000256" key="8">
    <source>
        <dbReference type="ARBA" id="ARBA00022840"/>
    </source>
</evidence>
<keyword evidence="5" id="KW-0808">Transferase</keyword>
<dbReference type="InterPro" id="IPR020845">
    <property type="entry name" value="AMP-binding_CS"/>
</dbReference>
<dbReference type="GO" id="GO:0005524">
    <property type="term" value="F:ATP binding"/>
    <property type="evidence" value="ECO:0007669"/>
    <property type="project" value="UniProtKB-KW"/>
</dbReference>
<dbReference type="GO" id="GO:0008194">
    <property type="term" value="F:UDP-glycosyltransferase activity"/>
    <property type="evidence" value="ECO:0007669"/>
    <property type="project" value="InterPro"/>
</dbReference>
<name>A0A226EMJ8_FOLCA</name>
<keyword evidence="7" id="KW-0276">Fatty acid metabolism</keyword>
<evidence type="ECO:0000313" key="12">
    <source>
        <dbReference type="EMBL" id="OXA58244.1"/>
    </source>
</evidence>
<comment type="catalytic activity">
    <reaction evidence="10">
        <text>a long-chain fatty acid + ATP + CoA = a long-chain fatty acyl-CoA + AMP + diphosphate</text>
        <dbReference type="Rhea" id="RHEA:15421"/>
        <dbReference type="ChEBI" id="CHEBI:30616"/>
        <dbReference type="ChEBI" id="CHEBI:33019"/>
        <dbReference type="ChEBI" id="CHEBI:57287"/>
        <dbReference type="ChEBI" id="CHEBI:57560"/>
        <dbReference type="ChEBI" id="CHEBI:83139"/>
        <dbReference type="ChEBI" id="CHEBI:456215"/>
        <dbReference type="EC" id="6.2.1.3"/>
    </reaction>
</comment>
<evidence type="ECO:0000256" key="5">
    <source>
        <dbReference type="ARBA" id="ARBA00022679"/>
    </source>
</evidence>
<dbReference type="GO" id="GO:0035336">
    <property type="term" value="P:long-chain fatty-acyl-CoA metabolic process"/>
    <property type="evidence" value="ECO:0007669"/>
    <property type="project" value="TreeGrafter"/>
</dbReference>
<dbReference type="OrthoDB" id="1700726at2759"/>
<dbReference type="InterPro" id="IPR000873">
    <property type="entry name" value="AMP-dep_synth/lig_dom"/>
</dbReference>
<keyword evidence="13" id="KW-1185">Reference proteome</keyword>
<keyword evidence="6" id="KW-0547">Nucleotide-binding</keyword>
<dbReference type="Proteomes" id="UP000198287">
    <property type="component" value="Unassembled WGS sequence"/>
</dbReference>
<evidence type="ECO:0000256" key="7">
    <source>
        <dbReference type="ARBA" id="ARBA00022832"/>
    </source>
</evidence>
<dbReference type="GO" id="GO:0090433">
    <property type="term" value="F:palmitoyl-CoA ligase activity"/>
    <property type="evidence" value="ECO:0007669"/>
    <property type="project" value="TreeGrafter"/>
</dbReference>
<sequence>MRYLFPSILLPLVWTTIFLQNTLAARILVIHALYSGSPLLTWRTAGEYFAQNGHHVHYLRWKDSHHHSPLPHENMTETVLTVNNKDGRFSYLTKEKEAGFDIPFDLLLQEGMSYTRIYYESMKTYSMFYSICDDLLGNKELIRQLRRMDFHLAIVDLVGNECTLPLTHHLGLPTVGFWGMQFASGETTLTTAFIPPSHAPNLLTKFGSEMTFPQRMVNTFAYVVSQAVVRGQCWILSGVVKKHLPGSPEPCSLIKELNGMLINSDHIMDTPQLLPPTFIRIGGIHIKKAKPLPKELDYWMQSAGDDGVVLFGVGYTINPKVLSKRFIQAFFQAAKRLPQKFLMKLEGHLENVPSNVKIMSWIPQQDVLAHNATRLFVNHCGLQGVTEALYHAVPMVGLPIFLDQGDYLVKLVKHGVAIPLDRQTATAEVIYQTLRRALNNPSFKHNAKRLSKLMKDTPDKLTPQERALQLVEYLGFQILLSKHLLIPWPERKLGIMGWAALVVVVILRAMTLLYDVLTFPIYLISQKPWRRLRDHKESKAQLISSKEGVTFRATTPISKIHIEMENGGIDTLTKMFSYAVRRNGTKRCLGTRELFAEEEEMQKNGKVFKKFAMGDYVWRSYNDVDTLAENFGKGLRSLGLKPKDKIGIFAETRAEWLIAAIGCFKQNLTLVTLYSTLGEDAVAHGLNETECEFVLTSHDLMPKFYYVLGKTPTVKHIIFMEDPLKTTETTGYREGVDIHPYCEVVSRGTKAHFAPSPPEPEDVAIIMYTSGSTGNPKGVLLSHSNIILAQMAFCDALGTVKDDDVYIGYLPLAHVLELMCEATSFLSGIPIGYSSPLTMTDTSSKIKRGCKGDTGVLRPTIMTMVPLIVDRIYKGIQEKVSESGEIGKAVFKFFYDYRLKWYYRGYKTHIVDKIAFKKLRHLVGGRVRIIACGGAPLCAETHEFIRNTLCAPLVQGYGLTETAACSTISMQSDMSTGRAGVPFGCCDIRLVNWDEGNYRVTDKPFPRGEICMGGHNVALGYYNLPEATEKDFFESDGRRWFRSGDIGEIQYDGVVKIIDRKKDLVKLQAGEYVSLGKVESELKTCAIVENICVYGDSTKNFCVALVVPTQKPLTAIATKLGKANLSFQQMCADPEITNAVLKVLQTHGASCKLIKFEIPGALTLCHDLWTPDMGLVTAAFKLKRKNIQDHYQSDINRMYA</sequence>
<feature type="domain" description="AMP-dependent synthetase/ligase" evidence="11">
    <location>
        <begin position="610"/>
        <end position="1022"/>
    </location>
</feature>
<dbReference type="PANTHER" id="PTHR43272:SF83">
    <property type="entry name" value="ACYL-COA SYNTHETASE LONG-CHAIN, ISOFORM J"/>
    <property type="match status" value="1"/>
</dbReference>